<dbReference type="AlphaFoldDB" id="A0A2N0S0P2"/>
<dbReference type="VEuPathDB" id="FungiDB:RhiirA1_456381"/>
<evidence type="ECO:0000313" key="2">
    <source>
        <dbReference type="Proteomes" id="UP000232688"/>
    </source>
</evidence>
<dbReference type="EMBL" id="LLXH01000293">
    <property type="protein sequence ID" value="PKC69120.1"/>
    <property type="molecule type" value="Genomic_DNA"/>
</dbReference>
<sequence length="117" mass="14152">MLFIRSSRIKLNQIYGSSIPLTDLFTHKELFQKGISKERILGWFKYIENKFIENLLITKKVKSEYQLDYNWIDDNANKSDLKTKNWILTFYDQMIKYFIGRIMNKPGNDKVLVEYWI</sequence>
<name>A0A2N0S0P2_9GLOM</name>
<proteinExistence type="predicted"/>
<protein>
    <submittedName>
        <fullName evidence="1">Uncharacterized protein</fullName>
    </submittedName>
</protein>
<gene>
    <name evidence="1" type="ORF">RhiirA1_456381</name>
</gene>
<evidence type="ECO:0000313" key="1">
    <source>
        <dbReference type="EMBL" id="PKC69120.1"/>
    </source>
</evidence>
<dbReference type="Proteomes" id="UP000232688">
    <property type="component" value="Unassembled WGS sequence"/>
</dbReference>
<reference evidence="1 2" key="1">
    <citation type="submission" date="2017-10" db="EMBL/GenBank/DDBJ databases">
        <title>Extensive intraspecific genome diversity in a model arbuscular mycorrhizal fungus.</title>
        <authorList>
            <person name="Chen E.C.H."/>
            <person name="Morin E."/>
            <person name="Baudet D."/>
            <person name="Noel J."/>
            <person name="Ndikumana S."/>
            <person name="Charron P."/>
            <person name="St-Onge C."/>
            <person name="Giorgi J."/>
            <person name="Grigoriev I.V."/>
            <person name="Roux C."/>
            <person name="Martin F.M."/>
            <person name="Corradi N."/>
        </authorList>
    </citation>
    <scope>NUCLEOTIDE SEQUENCE [LARGE SCALE GENOMIC DNA]</scope>
    <source>
        <strain evidence="1 2">A1</strain>
    </source>
</reference>
<reference evidence="1 2" key="2">
    <citation type="submission" date="2017-10" db="EMBL/GenBank/DDBJ databases">
        <title>Genome analyses suggest a sexual origin of heterokaryosis in a supposedly ancient asexual fungus.</title>
        <authorList>
            <person name="Corradi N."/>
            <person name="Sedzielewska K."/>
            <person name="Noel J."/>
            <person name="Charron P."/>
            <person name="Farinelli L."/>
            <person name="Marton T."/>
            <person name="Kruger M."/>
            <person name="Pelin A."/>
            <person name="Brachmann A."/>
            <person name="Corradi N."/>
        </authorList>
    </citation>
    <scope>NUCLEOTIDE SEQUENCE [LARGE SCALE GENOMIC DNA]</scope>
    <source>
        <strain evidence="1 2">A1</strain>
    </source>
</reference>
<accession>A0A2N0S0P2</accession>
<comment type="caution">
    <text evidence="1">The sequence shown here is derived from an EMBL/GenBank/DDBJ whole genome shotgun (WGS) entry which is preliminary data.</text>
</comment>
<organism evidence="1 2">
    <name type="scientific">Rhizophagus irregularis</name>
    <dbReference type="NCBI Taxonomy" id="588596"/>
    <lineage>
        <taxon>Eukaryota</taxon>
        <taxon>Fungi</taxon>
        <taxon>Fungi incertae sedis</taxon>
        <taxon>Mucoromycota</taxon>
        <taxon>Glomeromycotina</taxon>
        <taxon>Glomeromycetes</taxon>
        <taxon>Glomerales</taxon>
        <taxon>Glomeraceae</taxon>
        <taxon>Rhizophagus</taxon>
    </lineage>
</organism>